<evidence type="ECO:0000256" key="1">
    <source>
        <dbReference type="SAM" id="Coils"/>
    </source>
</evidence>
<protein>
    <submittedName>
        <fullName evidence="2">Uncharacterized protein</fullName>
    </submittedName>
</protein>
<dbReference type="OrthoDB" id="7285215at2"/>
<accession>A0A419V5Y9</accession>
<reference evidence="2 3" key="1">
    <citation type="submission" date="2018-09" db="EMBL/GenBank/DDBJ databases">
        <title>Genomic Encyclopedia of Archaeal and Bacterial Type Strains, Phase II (KMG-II): from individual species to whole genera.</title>
        <authorList>
            <person name="Goeker M."/>
        </authorList>
    </citation>
    <scope>NUCLEOTIDE SEQUENCE [LARGE SCALE GENOMIC DNA]</scope>
    <source>
        <strain evidence="2 3">DSM 17008</strain>
    </source>
</reference>
<dbReference type="AlphaFoldDB" id="A0A419V5Y9"/>
<dbReference type="EMBL" id="RAPK01000007">
    <property type="protein sequence ID" value="RKD75251.1"/>
    <property type="molecule type" value="Genomic_DNA"/>
</dbReference>
<sequence length="289" mass="33957">MTRSMIPGASDYGGQSLEELIDDLTDWQDNIKEVLKIFTENIDELESNGYWEKVDYDFKSSCLFLKRDFISSLKDIEEILTGIDREIKDYHVRLANQRGIYAKENHRHHRKVWKASFREYDGSENFNKLEVLYTEGSDMTVNMIDLCNLSYRLQDFVGRTNNETSLTPSYITHFNAPVQGYMQNISSESSQQNNNNSSKDNEEIYQLKIILEELKQLINENKNEEFVEMRENILDLENEINKDQFKKNRIKSFGKSLIDDMQKFNTMNAFSINLNSTIEQFIKVIERLG</sequence>
<evidence type="ECO:0000313" key="2">
    <source>
        <dbReference type="EMBL" id="RKD75251.1"/>
    </source>
</evidence>
<feature type="coiled-coil region" evidence="1">
    <location>
        <begin position="204"/>
        <end position="239"/>
    </location>
</feature>
<comment type="caution">
    <text evidence="2">The sequence shown here is derived from an EMBL/GenBank/DDBJ whole genome shotgun (WGS) entry which is preliminary data.</text>
</comment>
<name>A0A419V5Y9_9BACL</name>
<feature type="coiled-coil region" evidence="1">
    <location>
        <begin position="17"/>
        <end position="48"/>
    </location>
</feature>
<keyword evidence="1" id="KW-0175">Coiled coil</keyword>
<keyword evidence="3" id="KW-1185">Reference proteome</keyword>
<dbReference type="Proteomes" id="UP000285120">
    <property type="component" value="Unassembled WGS sequence"/>
</dbReference>
<organism evidence="2 3">
    <name type="scientific">Sinobaca qinghaiensis</name>
    <dbReference type="NCBI Taxonomy" id="342944"/>
    <lineage>
        <taxon>Bacteria</taxon>
        <taxon>Bacillati</taxon>
        <taxon>Bacillota</taxon>
        <taxon>Bacilli</taxon>
        <taxon>Bacillales</taxon>
        <taxon>Sporolactobacillaceae</taxon>
        <taxon>Sinobaca</taxon>
    </lineage>
</organism>
<gene>
    <name evidence="2" type="ORF">ATL39_0949</name>
</gene>
<dbReference type="RefSeq" id="WP_120192143.1">
    <property type="nucleotide sequence ID" value="NZ_RAPK01000007.1"/>
</dbReference>
<evidence type="ECO:0000313" key="3">
    <source>
        <dbReference type="Proteomes" id="UP000285120"/>
    </source>
</evidence>
<proteinExistence type="predicted"/>